<name>A0A5D6V3S2_9BACT</name>
<dbReference type="AlphaFoldDB" id="A0A5D6V3S2"/>
<dbReference type="EMBL" id="VTHL01000010">
    <property type="protein sequence ID" value="TYZ09244.1"/>
    <property type="molecule type" value="Genomic_DNA"/>
</dbReference>
<organism evidence="1 2">
    <name type="scientific">Hymenobacter lutimineralis</name>
    <dbReference type="NCBI Taxonomy" id="2606448"/>
    <lineage>
        <taxon>Bacteria</taxon>
        <taxon>Pseudomonadati</taxon>
        <taxon>Bacteroidota</taxon>
        <taxon>Cytophagia</taxon>
        <taxon>Cytophagales</taxon>
        <taxon>Hymenobacteraceae</taxon>
        <taxon>Hymenobacter</taxon>
    </lineage>
</organism>
<proteinExistence type="predicted"/>
<reference evidence="1 2" key="1">
    <citation type="submission" date="2019-08" db="EMBL/GenBank/DDBJ databases">
        <authorList>
            <person name="Seo M.-J."/>
        </authorList>
    </citation>
    <scope>NUCLEOTIDE SEQUENCE [LARGE SCALE GENOMIC DNA]</scope>
    <source>
        <strain evidence="1 2">KIGAM108</strain>
    </source>
</reference>
<dbReference type="RefSeq" id="WP_149071039.1">
    <property type="nucleotide sequence ID" value="NZ_VTHL01000010.1"/>
</dbReference>
<gene>
    <name evidence="1" type="ORF">FY528_10880</name>
</gene>
<dbReference type="Proteomes" id="UP000322791">
    <property type="component" value="Unassembled WGS sequence"/>
</dbReference>
<evidence type="ECO:0000313" key="1">
    <source>
        <dbReference type="EMBL" id="TYZ09244.1"/>
    </source>
</evidence>
<protein>
    <submittedName>
        <fullName evidence="1">Uncharacterized protein</fullName>
    </submittedName>
</protein>
<accession>A0A5D6V3S2</accession>
<comment type="caution">
    <text evidence="1">The sequence shown here is derived from an EMBL/GenBank/DDBJ whole genome shotgun (WGS) entry which is preliminary data.</text>
</comment>
<evidence type="ECO:0000313" key="2">
    <source>
        <dbReference type="Proteomes" id="UP000322791"/>
    </source>
</evidence>
<keyword evidence="2" id="KW-1185">Reference proteome</keyword>
<sequence>MIVRQFCTAEERYINLLPQHPHLLHRVALGHVASYSGITQVTLSRVRAKLRQANLSCYALTFSLSTEPASVRAASR</sequence>